<evidence type="ECO:0000313" key="2">
    <source>
        <dbReference type="EMBL" id="EKD03790.1"/>
    </source>
</evidence>
<gene>
    <name evidence="2" type="ORF">A1Q2_01803</name>
</gene>
<dbReference type="Proteomes" id="UP000006757">
    <property type="component" value="Unassembled WGS sequence"/>
</dbReference>
<reference evidence="2 3" key="1">
    <citation type="journal article" date="2012" name="Eukaryot. Cell">
        <title>Genome sequence of the Trichosporon asahii environmental strain CBS 8904.</title>
        <authorList>
            <person name="Yang R.Y."/>
            <person name="Li H.T."/>
            <person name="Zhu H."/>
            <person name="Zhou G.P."/>
            <person name="Wang M."/>
            <person name="Wang L."/>
        </authorList>
    </citation>
    <scope>NUCLEOTIDE SEQUENCE [LARGE SCALE GENOMIC DNA]</scope>
    <source>
        <strain evidence="2 3">CBS 8904</strain>
    </source>
</reference>
<feature type="compositionally biased region" description="Low complexity" evidence="1">
    <location>
        <begin position="107"/>
        <end position="119"/>
    </location>
</feature>
<feature type="compositionally biased region" description="Basic and acidic residues" evidence="1">
    <location>
        <begin position="44"/>
        <end position="55"/>
    </location>
</feature>
<accession>K1VI43</accession>
<name>K1VI43_TRIAC</name>
<comment type="caution">
    <text evidence="2">The sequence shown here is derived from an EMBL/GenBank/DDBJ whole genome shotgun (WGS) entry which is preliminary data.</text>
</comment>
<dbReference type="EMBL" id="AMBO01000240">
    <property type="protein sequence ID" value="EKD03790.1"/>
    <property type="molecule type" value="Genomic_DNA"/>
</dbReference>
<feature type="region of interest" description="Disordered" evidence="1">
    <location>
        <begin position="40"/>
        <end position="59"/>
    </location>
</feature>
<dbReference type="InParanoid" id="K1VI43"/>
<feature type="region of interest" description="Disordered" evidence="1">
    <location>
        <begin position="93"/>
        <end position="138"/>
    </location>
</feature>
<proteinExistence type="predicted"/>
<protein>
    <submittedName>
        <fullName evidence="2">Uncharacterized protein</fullName>
    </submittedName>
</protein>
<dbReference type="AlphaFoldDB" id="K1VI43"/>
<sequence length="402" mass="44401">MVQAATGTADQYDERLPFNTALDPSILGRTPGSPVHLVGGGVGDGDRSRDGDSHTRAAGLHRGHQWVDVRCGPNSPLMDYYVSLLEHAVQLVDGEQPPKPGSDGEEVGPAVPGLVGAGPQVNVEKLKGPSRPTRNKRKIPPVAKLGNLQLELASSLIPLLNHRGVLCTQRQGFEHTFVDVEEFLAAEEEAFYLKNPRDPLLRGYDIRYQETDQPLDASASLKWQRNARDVARKGFVRENLEVALDALSDKNARRPSNNRGAIMNPLPVHIYREHDYSDFTSTKNLSLRAETLRLKATPAILALVNTHLEAEHNDAFQSPDLSDDLADAEAAAVAADAATLEDRNTRHQEFGIWAVPESEVYAMRNRVRMGRDGLIRRRRDRAITDDKDAIKRARYDGIALDV</sequence>
<organism evidence="2 3">
    <name type="scientific">Trichosporon asahii var. asahii (strain CBS 8904)</name>
    <name type="common">Yeast</name>
    <dbReference type="NCBI Taxonomy" id="1220162"/>
    <lineage>
        <taxon>Eukaryota</taxon>
        <taxon>Fungi</taxon>
        <taxon>Dikarya</taxon>
        <taxon>Basidiomycota</taxon>
        <taxon>Agaricomycotina</taxon>
        <taxon>Tremellomycetes</taxon>
        <taxon>Trichosporonales</taxon>
        <taxon>Trichosporonaceae</taxon>
        <taxon>Trichosporon</taxon>
    </lineage>
</organism>
<evidence type="ECO:0000256" key="1">
    <source>
        <dbReference type="SAM" id="MobiDB-lite"/>
    </source>
</evidence>
<evidence type="ECO:0000313" key="3">
    <source>
        <dbReference type="Proteomes" id="UP000006757"/>
    </source>
</evidence>
<keyword evidence="3" id="KW-1185">Reference proteome</keyword>
<dbReference type="HOGENOM" id="CLU_685471_0_0_1"/>